<evidence type="ECO:0000256" key="1">
    <source>
        <dbReference type="SAM" id="MobiDB-lite"/>
    </source>
</evidence>
<dbReference type="Proteomes" id="UP001139721">
    <property type="component" value="Unassembled WGS sequence"/>
</dbReference>
<keyword evidence="3" id="KW-1185">Reference proteome</keyword>
<sequence length="77" mass="8364">MLTRADINLDLTGPDGNTARQAAHNAGQSEIENMIKEAIKIRQPIVSNNPHPFFTEPASPTSFDVTAPDRITPPKTP</sequence>
<feature type="region of interest" description="Disordered" evidence="1">
    <location>
        <begin position="47"/>
        <end position="77"/>
    </location>
</feature>
<reference evidence="2" key="1">
    <citation type="submission" date="2021-11" db="EMBL/GenBank/DDBJ databases">
        <title>Legionella maioricencis sp. nov., a new species isolated from hot water samples in Mallorca.</title>
        <authorList>
            <person name="Crespi S."/>
            <person name="Drasar V."/>
            <person name="Salva-Serra F."/>
            <person name="Jaen-Luchoro D."/>
            <person name="Pineiro-Iglesias B."/>
            <person name="Aliaga F."/>
            <person name="Fernandez-Juarez V."/>
            <person name="Coll G."/>
            <person name="Moore E.R.B."/>
            <person name="Bennasar-Figueras A."/>
        </authorList>
    </citation>
    <scope>NUCLEOTIDE SEQUENCE</scope>
    <source>
        <strain evidence="2">HCPI-6</strain>
    </source>
</reference>
<protein>
    <submittedName>
        <fullName evidence="2">Uncharacterized protein</fullName>
    </submittedName>
</protein>
<name>A0A9X2D1U6_9GAMM</name>
<accession>A0A9X2D1U6</accession>
<proteinExistence type="predicted"/>
<evidence type="ECO:0000313" key="3">
    <source>
        <dbReference type="Proteomes" id="UP001139721"/>
    </source>
</evidence>
<dbReference type="AlphaFoldDB" id="A0A9X2D1U6"/>
<dbReference type="EMBL" id="JAJKBJ010000011">
    <property type="protein sequence ID" value="MCL9684540.1"/>
    <property type="molecule type" value="Genomic_DNA"/>
</dbReference>
<comment type="caution">
    <text evidence="2">The sequence shown here is derived from an EMBL/GenBank/DDBJ whole genome shotgun (WGS) entry which is preliminary data.</text>
</comment>
<organism evidence="2 3">
    <name type="scientific">Legionella maioricensis</name>
    <dbReference type="NCBI Taxonomy" id="2896528"/>
    <lineage>
        <taxon>Bacteria</taxon>
        <taxon>Pseudomonadati</taxon>
        <taxon>Pseudomonadota</taxon>
        <taxon>Gammaproteobacteria</taxon>
        <taxon>Legionellales</taxon>
        <taxon>Legionellaceae</taxon>
        <taxon>Legionella</taxon>
    </lineage>
</organism>
<feature type="region of interest" description="Disordered" evidence="1">
    <location>
        <begin position="1"/>
        <end position="21"/>
    </location>
</feature>
<evidence type="ECO:0000313" key="2">
    <source>
        <dbReference type="EMBL" id="MCL9684540.1"/>
    </source>
</evidence>
<gene>
    <name evidence="2" type="ORF">LOX96_10585</name>
</gene>